<dbReference type="PANTHER" id="PTHR30544">
    <property type="entry name" value="23S RRNA METHYLTRANSFERASE"/>
    <property type="match status" value="1"/>
</dbReference>
<dbReference type="CDD" id="cd01335">
    <property type="entry name" value="Radical_SAM"/>
    <property type="match status" value="1"/>
</dbReference>
<dbReference type="GO" id="GO:0046872">
    <property type="term" value="F:metal ion binding"/>
    <property type="evidence" value="ECO:0007669"/>
    <property type="project" value="UniProtKB-KW"/>
</dbReference>
<dbReference type="GO" id="GO:0070475">
    <property type="term" value="P:rRNA base methylation"/>
    <property type="evidence" value="ECO:0007669"/>
    <property type="project" value="TreeGrafter"/>
</dbReference>
<dbReference type="InterPro" id="IPR004383">
    <property type="entry name" value="rRNA_lsu_MTrfase_RlmN/Cfr"/>
</dbReference>
<dbReference type="SFLD" id="SFLDS00029">
    <property type="entry name" value="Radical_SAM"/>
    <property type="match status" value="1"/>
</dbReference>
<dbReference type="GO" id="GO:0005737">
    <property type="term" value="C:cytoplasm"/>
    <property type="evidence" value="ECO:0007669"/>
    <property type="project" value="UniProtKB-SubCell"/>
</dbReference>
<name>A0A017SVK6_9BACT</name>
<keyword evidence="11" id="KW-0411">Iron-sulfur</keyword>
<keyword evidence="10" id="KW-0408">Iron</keyword>
<evidence type="ECO:0000256" key="8">
    <source>
        <dbReference type="ARBA" id="ARBA00022691"/>
    </source>
</evidence>
<dbReference type="SFLD" id="SFLDG01062">
    <property type="entry name" value="methyltransferase_(Class_A)"/>
    <property type="match status" value="1"/>
</dbReference>
<protein>
    <submittedName>
        <fullName evidence="15">Ribosomal RNA large subunit methyltransferase N</fullName>
    </submittedName>
</protein>
<evidence type="ECO:0000256" key="9">
    <source>
        <dbReference type="ARBA" id="ARBA00022723"/>
    </source>
</evidence>
<dbReference type="Proteomes" id="UP000019678">
    <property type="component" value="Unassembled WGS sequence"/>
</dbReference>
<dbReference type="PANTHER" id="PTHR30544:SF5">
    <property type="entry name" value="RADICAL SAM CORE DOMAIN-CONTAINING PROTEIN"/>
    <property type="match status" value="1"/>
</dbReference>
<dbReference type="AlphaFoldDB" id="A0A017SVK6"/>
<dbReference type="InterPro" id="IPR013785">
    <property type="entry name" value="Aldolase_TIM"/>
</dbReference>
<evidence type="ECO:0000259" key="14">
    <source>
        <dbReference type="PROSITE" id="PS51918"/>
    </source>
</evidence>
<dbReference type="Gene3D" id="3.20.20.70">
    <property type="entry name" value="Aldolase class I"/>
    <property type="match status" value="1"/>
</dbReference>
<evidence type="ECO:0000256" key="5">
    <source>
        <dbReference type="ARBA" id="ARBA00022490"/>
    </source>
</evidence>
<dbReference type="SFLD" id="SFLDF00275">
    <property type="entry name" value="adenosine_C2_methyltransferase"/>
    <property type="match status" value="1"/>
</dbReference>
<dbReference type="eggNOG" id="COG0820">
    <property type="taxonomic scope" value="Bacteria"/>
</dbReference>
<dbReference type="SUPFAM" id="SSF102114">
    <property type="entry name" value="Radical SAM enzymes"/>
    <property type="match status" value="1"/>
</dbReference>
<dbReference type="GO" id="GO:0051539">
    <property type="term" value="F:4 iron, 4 sulfur cluster binding"/>
    <property type="evidence" value="ECO:0007669"/>
    <property type="project" value="UniProtKB-KW"/>
</dbReference>
<dbReference type="InterPro" id="IPR058240">
    <property type="entry name" value="rSAM_sf"/>
</dbReference>
<sequence>MSHVSPEPAREVLTPVTRAGRSLMSRKANAGPLLADHDAASLEALLVRAGGTPSAARSAAGRVVRHVFRNGASKLQSTEAGSTEEGSPEGVGAEGVSAEAPWDRAALAALGIGAWAHEALLSLQVGVSLSVAEVVPAGDATLRLALRARDGALLESVLIPGPGRTTLCVSSQVGCARACAFCETGRLGLTRQLSAGEMVDQVRIAQALWRAAPGGGGGGKPALSNLVFMGMGEPFDNLGEVGRAIRLLTDGRALGFAQSRVTVSTVGVADKIEAFFQGVPAELAVSLNAPDDARRQAIMPINTRFPLAVLREALLRALPPGRRVLFEYVLFDGFNDAPEDADLLAALVSGIRCRVNVIPCNPGPDPRLRPPSQERLDAFVARLSGLGVTTLVRRPRGRDVGGACGQLAGLLRQQAEQAAVA</sequence>
<reference evidence="15 16" key="1">
    <citation type="submission" date="2013-05" db="EMBL/GenBank/DDBJ databases">
        <title>Genome assembly of Chondromyces apiculatus DSM 436.</title>
        <authorList>
            <person name="Sharma G."/>
            <person name="Khatri I."/>
            <person name="Kaur C."/>
            <person name="Mayilraj S."/>
            <person name="Subramanian S."/>
        </authorList>
    </citation>
    <scope>NUCLEOTIDE SEQUENCE [LARGE SCALE GENOMIC DNA]</scope>
    <source>
        <strain evidence="15 16">DSM 436</strain>
    </source>
</reference>
<comment type="cofactor">
    <cofactor evidence="1">
        <name>[4Fe-4S] cluster</name>
        <dbReference type="ChEBI" id="CHEBI:49883"/>
    </cofactor>
</comment>
<keyword evidence="7 15" id="KW-0808">Transferase</keyword>
<evidence type="ECO:0000256" key="13">
    <source>
        <dbReference type="SAM" id="MobiDB-lite"/>
    </source>
</evidence>
<comment type="similarity">
    <text evidence="3">Belongs to the radical SAM superfamily. RlmN family.</text>
</comment>
<evidence type="ECO:0000256" key="4">
    <source>
        <dbReference type="ARBA" id="ARBA00022485"/>
    </source>
</evidence>
<evidence type="ECO:0000256" key="1">
    <source>
        <dbReference type="ARBA" id="ARBA00001966"/>
    </source>
</evidence>
<evidence type="ECO:0000313" key="15">
    <source>
        <dbReference type="EMBL" id="EYF00341.1"/>
    </source>
</evidence>
<keyword evidence="5" id="KW-0963">Cytoplasm</keyword>
<evidence type="ECO:0000256" key="11">
    <source>
        <dbReference type="ARBA" id="ARBA00023014"/>
    </source>
</evidence>
<keyword evidence="12" id="KW-1015">Disulfide bond</keyword>
<keyword evidence="4" id="KW-0004">4Fe-4S</keyword>
<organism evidence="15 16">
    <name type="scientific">Chondromyces apiculatus DSM 436</name>
    <dbReference type="NCBI Taxonomy" id="1192034"/>
    <lineage>
        <taxon>Bacteria</taxon>
        <taxon>Pseudomonadati</taxon>
        <taxon>Myxococcota</taxon>
        <taxon>Polyangia</taxon>
        <taxon>Polyangiales</taxon>
        <taxon>Polyangiaceae</taxon>
        <taxon>Chondromyces</taxon>
    </lineage>
</organism>
<evidence type="ECO:0000256" key="12">
    <source>
        <dbReference type="ARBA" id="ARBA00023157"/>
    </source>
</evidence>
<comment type="subcellular location">
    <subcellularLocation>
        <location evidence="2">Cytoplasm</location>
    </subcellularLocation>
</comment>
<dbReference type="PROSITE" id="PS51918">
    <property type="entry name" value="RADICAL_SAM"/>
    <property type="match status" value="1"/>
</dbReference>
<evidence type="ECO:0000313" key="16">
    <source>
        <dbReference type="Proteomes" id="UP000019678"/>
    </source>
</evidence>
<dbReference type="EMBL" id="ASRX01000115">
    <property type="protein sequence ID" value="EYF00341.1"/>
    <property type="molecule type" value="Genomic_DNA"/>
</dbReference>
<dbReference type="InterPro" id="IPR007197">
    <property type="entry name" value="rSAM"/>
</dbReference>
<gene>
    <name evidence="15" type="ORF">CAP_0913</name>
</gene>
<dbReference type="GO" id="GO:0008173">
    <property type="term" value="F:RNA methyltransferase activity"/>
    <property type="evidence" value="ECO:0007669"/>
    <property type="project" value="InterPro"/>
</dbReference>
<dbReference type="STRING" id="1192034.CAP_0913"/>
<accession>A0A017SVK6</accession>
<keyword evidence="9" id="KW-0479">Metal-binding</keyword>
<feature type="domain" description="Radical SAM core" evidence="14">
    <location>
        <begin position="161"/>
        <end position="399"/>
    </location>
</feature>
<evidence type="ECO:0000256" key="2">
    <source>
        <dbReference type="ARBA" id="ARBA00004496"/>
    </source>
</evidence>
<feature type="compositionally biased region" description="Polar residues" evidence="13">
    <location>
        <begin position="74"/>
        <end position="85"/>
    </location>
</feature>
<dbReference type="Pfam" id="PF04055">
    <property type="entry name" value="Radical_SAM"/>
    <property type="match status" value="1"/>
</dbReference>
<evidence type="ECO:0000256" key="7">
    <source>
        <dbReference type="ARBA" id="ARBA00022679"/>
    </source>
</evidence>
<keyword evidence="6 15" id="KW-0489">Methyltransferase</keyword>
<dbReference type="GO" id="GO:0030488">
    <property type="term" value="P:tRNA methylation"/>
    <property type="evidence" value="ECO:0007669"/>
    <property type="project" value="TreeGrafter"/>
</dbReference>
<comment type="caution">
    <text evidence="15">The sequence shown here is derived from an EMBL/GenBank/DDBJ whole genome shotgun (WGS) entry which is preliminary data.</text>
</comment>
<evidence type="ECO:0000256" key="10">
    <source>
        <dbReference type="ARBA" id="ARBA00023004"/>
    </source>
</evidence>
<keyword evidence="8" id="KW-0949">S-adenosyl-L-methionine</keyword>
<feature type="region of interest" description="Disordered" evidence="13">
    <location>
        <begin position="74"/>
        <end position="96"/>
    </location>
</feature>
<proteinExistence type="inferred from homology"/>
<evidence type="ECO:0000256" key="3">
    <source>
        <dbReference type="ARBA" id="ARBA00007544"/>
    </source>
</evidence>
<evidence type="ECO:0000256" key="6">
    <source>
        <dbReference type="ARBA" id="ARBA00022603"/>
    </source>
</evidence>
<dbReference type="InterPro" id="IPR040072">
    <property type="entry name" value="Methyltransferase_A"/>
</dbReference>
<keyword evidence="16" id="KW-1185">Reference proteome</keyword>